<dbReference type="PANTHER" id="PTHR46579:SF2">
    <property type="entry name" value="C2H2-TYPE DOMAIN-CONTAINING PROTEIN"/>
    <property type="match status" value="1"/>
</dbReference>
<keyword evidence="2" id="KW-1185">Reference proteome</keyword>
<name>A0A2Z6S332_9GLOM</name>
<dbReference type="EMBL" id="BEXD01002477">
    <property type="protein sequence ID" value="GBB98438.1"/>
    <property type="molecule type" value="Genomic_DNA"/>
</dbReference>
<dbReference type="Proteomes" id="UP000247702">
    <property type="component" value="Unassembled WGS sequence"/>
</dbReference>
<accession>A0A2Z6S332</accession>
<comment type="caution">
    <text evidence="1">The sequence shown here is derived from an EMBL/GenBank/DDBJ whole genome shotgun (WGS) entry which is preliminary data.</text>
</comment>
<reference evidence="1 2" key="1">
    <citation type="submission" date="2017-11" db="EMBL/GenBank/DDBJ databases">
        <title>The genome of Rhizophagus clarus HR1 reveals common genetic basis of auxotrophy among arbuscular mycorrhizal fungi.</title>
        <authorList>
            <person name="Kobayashi Y."/>
        </authorList>
    </citation>
    <scope>NUCLEOTIDE SEQUENCE [LARGE SCALE GENOMIC DNA]</scope>
    <source>
        <strain evidence="1 2">HR1</strain>
    </source>
</reference>
<protein>
    <submittedName>
        <fullName evidence="1">Uncharacterized protein</fullName>
    </submittedName>
</protein>
<gene>
    <name evidence="1" type="ORF">RclHR1_32270001</name>
</gene>
<proteinExistence type="predicted"/>
<organism evidence="1 2">
    <name type="scientific">Rhizophagus clarus</name>
    <dbReference type="NCBI Taxonomy" id="94130"/>
    <lineage>
        <taxon>Eukaryota</taxon>
        <taxon>Fungi</taxon>
        <taxon>Fungi incertae sedis</taxon>
        <taxon>Mucoromycota</taxon>
        <taxon>Glomeromycotina</taxon>
        <taxon>Glomeromycetes</taxon>
        <taxon>Glomerales</taxon>
        <taxon>Glomeraceae</taxon>
        <taxon>Rhizophagus</taxon>
    </lineage>
</organism>
<dbReference type="PANTHER" id="PTHR46579">
    <property type="entry name" value="F5/8 TYPE C DOMAIN-CONTAINING PROTEIN-RELATED"/>
    <property type="match status" value="1"/>
</dbReference>
<dbReference type="InterPro" id="IPR004242">
    <property type="entry name" value="Transposase_21"/>
</dbReference>
<dbReference type="Pfam" id="PF02992">
    <property type="entry name" value="Transposase_21"/>
    <property type="match status" value="1"/>
</dbReference>
<evidence type="ECO:0000313" key="1">
    <source>
        <dbReference type="EMBL" id="GBB98438.1"/>
    </source>
</evidence>
<sequence length="278" mass="32819">MLYQRPSFESMLKLSGVQREENIYSDIYDGKVWKTFLFDDSTFFTPKTATTNLSLLFNFDWFQPFTYTQHSTGAIYASICNLPRSEKNKPKNIIYLSFLSSLKEVGLNHINHYLAPIIDELLELWKGWKILKTYQYPDGLDIKVALIVGLLDIPATRKLFGHGSAVMKCHKYEKRSIYSQEYKKTHYGREYTYKISTTESHRKYAHEWLQCNSKKSRDNHFKDHSVRWSKLLRLLYMDPIHFAVVDSMHCLFLGIAKWIIKSIFVNQKKLSMKQLWVA</sequence>
<dbReference type="STRING" id="94130.A0A2Z6S332"/>
<dbReference type="AlphaFoldDB" id="A0A2Z6S332"/>
<evidence type="ECO:0000313" key="2">
    <source>
        <dbReference type="Proteomes" id="UP000247702"/>
    </source>
</evidence>